<gene>
    <name evidence="1" type="ORF">HU200_024631</name>
</gene>
<keyword evidence="2" id="KW-1185">Reference proteome</keyword>
<reference evidence="1" key="1">
    <citation type="submission" date="2020-07" db="EMBL/GenBank/DDBJ databases">
        <title>Genome sequence and genetic diversity analysis of an under-domesticated orphan crop, white fonio (Digitaria exilis).</title>
        <authorList>
            <person name="Bennetzen J.L."/>
            <person name="Chen S."/>
            <person name="Ma X."/>
            <person name="Wang X."/>
            <person name="Yssel A.E.J."/>
            <person name="Chaluvadi S.R."/>
            <person name="Johnson M."/>
            <person name="Gangashetty P."/>
            <person name="Hamidou F."/>
            <person name="Sanogo M.D."/>
            <person name="Zwaenepoel A."/>
            <person name="Wallace J."/>
            <person name="Van De Peer Y."/>
            <person name="Van Deynze A."/>
        </authorList>
    </citation>
    <scope>NUCLEOTIDE SEQUENCE</scope>
    <source>
        <tissue evidence="1">Leaves</tissue>
    </source>
</reference>
<protein>
    <submittedName>
        <fullName evidence="1">Uncharacterized protein</fullName>
    </submittedName>
</protein>
<comment type="caution">
    <text evidence="1">The sequence shown here is derived from an EMBL/GenBank/DDBJ whole genome shotgun (WGS) entry which is preliminary data.</text>
</comment>
<organism evidence="1 2">
    <name type="scientific">Digitaria exilis</name>
    <dbReference type="NCBI Taxonomy" id="1010633"/>
    <lineage>
        <taxon>Eukaryota</taxon>
        <taxon>Viridiplantae</taxon>
        <taxon>Streptophyta</taxon>
        <taxon>Embryophyta</taxon>
        <taxon>Tracheophyta</taxon>
        <taxon>Spermatophyta</taxon>
        <taxon>Magnoliopsida</taxon>
        <taxon>Liliopsida</taxon>
        <taxon>Poales</taxon>
        <taxon>Poaceae</taxon>
        <taxon>PACMAD clade</taxon>
        <taxon>Panicoideae</taxon>
        <taxon>Panicodae</taxon>
        <taxon>Paniceae</taxon>
        <taxon>Anthephorinae</taxon>
        <taxon>Digitaria</taxon>
    </lineage>
</organism>
<proteinExistence type="predicted"/>
<dbReference type="AlphaFoldDB" id="A0A835EW69"/>
<dbReference type="PANTHER" id="PTHR34223:SF36">
    <property type="entry name" value="F-BOX DOMAIN-CONTAINING PROTEIN"/>
    <property type="match status" value="1"/>
</dbReference>
<dbReference type="OrthoDB" id="603691at2759"/>
<dbReference type="InterPro" id="IPR053197">
    <property type="entry name" value="F-box_SCFL_complex_component"/>
</dbReference>
<accession>A0A835EW69</accession>
<name>A0A835EW69_9POAL</name>
<dbReference type="Proteomes" id="UP000636709">
    <property type="component" value="Unassembled WGS sequence"/>
</dbReference>
<sequence length="218" mass="24365">MNVSSLVTTYMSLEEESFPSFDAKYSIVGALSNVTKLKLVSPVDNYGDYPSLLNKVLKWDLRRCPTFNNLKKLSVGDWCVDGGLHGLIQLLVCSPILEKLRLHLGLIGASASHNNTDESEARKVNCKHLKKVKITCVQGDTRVPDIVRLYLPMTNVCRKLLSSHTSVGIRSVVYLIYLVSLYRTKYLCMLPGSFTSTHFNFLQADHADIEDLGLLTVN</sequence>
<dbReference type="PANTHER" id="PTHR34223">
    <property type="entry name" value="OS11G0201299 PROTEIN"/>
    <property type="match status" value="1"/>
</dbReference>
<dbReference type="EMBL" id="JACEFO010001700">
    <property type="protein sequence ID" value="KAF8719870.1"/>
    <property type="molecule type" value="Genomic_DNA"/>
</dbReference>
<evidence type="ECO:0000313" key="2">
    <source>
        <dbReference type="Proteomes" id="UP000636709"/>
    </source>
</evidence>
<evidence type="ECO:0000313" key="1">
    <source>
        <dbReference type="EMBL" id="KAF8719870.1"/>
    </source>
</evidence>